<evidence type="ECO:0000256" key="1">
    <source>
        <dbReference type="ARBA" id="ARBA00022801"/>
    </source>
</evidence>
<dbReference type="AlphaFoldDB" id="A0A2G5BF66"/>
<dbReference type="Pfam" id="PF00293">
    <property type="entry name" value="NUDIX"/>
    <property type="match status" value="1"/>
</dbReference>
<dbReference type="Proteomes" id="UP000242474">
    <property type="component" value="Unassembled WGS sequence"/>
</dbReference>
<dbReference type="GO" id="GO:0016787">
    <property type="term" value="F:hydrolase activity"/>
    <property type="evidence" value="ECO:0007669"/>
    <property type="project" value="UniProtKB-KW"/>
</dbReference>
<accession>A0A2G5BF66</accession>
<name>A0A2G5BF66_COERN</name>
<dbReference type="EMBL" id="KZ303493">
    <property type="protein sequence ID" value="PIA17668.1"/>
    <property type="molecule type" value="Genomic_DNA"/>
</dbReference>
<feature type="domain" description="Nudix hydrolase" evidence="2">
    <location>
        <begin position="7"/>
        <end position="128"/>
    </location>
</feature>
<dbReference type="SUPFAM" id="SSF55811">
    <property type="entry name" value="Nudix"/>
    <property type="match status" value="1"/>
</dbReference>
<evidence type="ECO:0000313" key="3">
    <source>
        <dbReference type="EMBL" id="PIA17668.1"/>
    </source>
</evidence>
<proteinExistence type="predicted"/>
<evidence type="ECO:0000259" key="2">
    <source>
        <dbReference type="PROSITE" id="PS51462"/>
    </source>
</evidence>
<reference evidence="3 4" key="1">
    <citation type="journal article" date="2015" name="Genome Biol. Evol.">
        <title>Phylogenomic analyses indicate that early fungi evolved digesting cell walls of algal ancestors of land plants.</title>
        <authorList>
            <person name="Chang Y."/>
            <person name="Wang S."/>
            <person name="Sekimoto S."/>
            <person name="Aerts A.L."/>
            <person name="Choi C."/>
            <person name="Clum A."/>
            <person name="LaButti K.M."/>
            <person name="Lindquist E.A."/>
            <person name="Yee Ngan C."/>
            <person name="Ohm R.A."/>
            <person name="Salamov A.A."/>
            <person name="Grigoriev I.V."/>
            <person name="Spatafora J.W."/>
            <person name="Berbee M.L."/>
        </authorList>
    </citation>
    <scope>NUCLEOTIDE SEQUENCE [LARGE SCALE GENOMIC DNA]</scope>
    <source>
        <strain evidence="3 4">NRRL 1564</strain>
    </source>
</reference>
<dbReference type="Gene3D" id="3.90.79.10">
    <property type="entry name" value="Nucleoside Triphosphate Pyrophosphohydrolase"/>
    <property type="match status" value="1"/>
</dbReference>
<keyword evidence="1" id="KW-0378">Hydrolase</keyword>
<keyword evidence="4" id="KW-1185">Reference proteome</keyword>
<evidence type="ECO:0000313" key="4">
    <source>
        <dbReference type="Proteomes" id="UP000242474"/>
    </source>
</evidence>
<dbReference type="PROSITE" id="PS00893">
    <property type="entry name" value="NUDIX_BOX"/>
    <property type="match status" value="1"/>
</dbReference>
<organism evidence="3 4">
    <name type="scientific">Coemansia reversa (strain ATCC 12441 / NRRL 1564)</name>
    <dbReference type="NCBI Taxonomy" id="763665"/>
    <lineage>
        <taxon>Eukaryota</taxon>
        <taxon>Fungi</taxon>
        <taxon>Fungi incertae sedis</taxon>
        <taxon>Zoopagomycota</taxon>
        <taxon>Kickxellomycotina</taxon>
        <taxon>Kickxellomycetes</taxon>
        <taxon>Kickxellales</taxon>
        <taxon>Kickxellaceae</taxon>
        <taxon>Coemansia</taxon>
    </lineage>
</organism>
<gene>
    <name evidence="3" type="ORF">COEREDRAFT_14479</name>
</gene>
<dbReference type="InterPro" id="IPR020084">
    <property type="entry name" value="NUDIX_hydrolase_CS"/>
</dbReference>
<dbReference type="PROSITE" id="PS51462">
    <property type="entry name" value="NUDIX"/>
    <property type="match status" value="1"/>
</dbReference>
<protein>
    <recommendedName>
        <fullName evidence="2">Nudix hydrolase domain-containing protein</fullName>
    </recommendedName>
</protein>
<dbReference type="InterPro" id="IPR000086">
    <property type="entry name" value="NUDIX_hydrolase_dom"/>
</dbReference>
<dbReference type="InterPro" id="IPR015797">
    <property type="entry name" value="NUDIX_hydrolase-like_dom_sf"/>
</dbReference>
<dbReference type="OrthoDB" id="10259236at2759"/>
<sequence length="128" mass="14455">MFYSSDEVLFSAGAVVFDATETRVLTIAFRGRKNDVVVFPKGRVEGEESLIDAACREVEEETGVVCKLWPCGQIASVVEMKEQRPEDKWMIPTWIDVADAPNALTREDDRRLLNLCLIHKQKLADQTP</sequence>